<dbReference type="GO" id="GO:0046872">
    <property type="term" value="F:metal ion binding"/>
    <property type="evidence" value="ECO:0007669"/>
    <property type="project" value="UniProtKB-KW"/>
</dbReference>
<evidence type="ECO:0000256" key="2">
    <source>
        <dbReference type="ARBA" id="ARBA00022723"/>
    </source>
</evidence>
<dbReference type="EMBL" id="RSCL01000049">
    <property type="protein sequence ID" value="RUS94382.1"/>
    <property type="molecule type" value="Genomic_DNA"/>
</dbReference>
<feature type="binding site" evidence="4">
    <location>
        <position position="483"/>
    </location>
    <ligand>
        <name>Fe cation</name>
        <dbReference type="ChEBI" id="CHEBI:24875"/>
        <note>catalytic</note>
    </ligand>
</feature>
<sequence length="489" mass="54449">MVQNPAFLDSETKLGKELKNTHKAWKQAIAEPGQEFSSTPLPVLEGTIPEYLRGTLYRIGPGRLSRGGIQVGHWFDGDGAILRVHFGDDGATALYRYVQTKGYQHEVAAGKLLYGNYGMIAPGRFWNHFLRPLKNVANTAVIALPDKLLALWEGGKPHALDLETLETQGIDSLGALKGGLTYSAHPKRDPQTGEIFNFGVTGKFKGCLNLYKSDSTGKILVSKAFSLDWLPLVHDFVLAGEYLIFFIPPVKVHGLPVGLGLRSYGNSMTWEPKSGTQILVFDKQTLSLVSRSETEGFFLWHFGNGYVDENGMVMIDFAGYEDFNINQRLKELPTGELKTPTKSGLWQLILNPKTGKVKAVEKGYNHLAEFPMVSPLEIGQKWRYTYFLGFGKGTNTTEEFFNAIARIDYKTDSLTIADLGENRYPLEPTYAANPINPQSGWLLTIVYDGNNHTSEVWIFDSEHLDDEPVCKLELPSVIPLGFHGIWKGN</sequence>
<dbReference type="OrthoDB" id="6636843at2"/>
<protein>
    <submittedName>
        <fullName evidence="5">Membrane protein</fullName>
    </submittedName>
</protein>
<keyword evidence="6" id="KW-1185">Reference proteome</keyword>
<dbReference type="AlphaFoldDB" id="A0A433UKQ2"/>
<organism evidence="5 6">
    <name type="scientific">Dulcicalothrix desertica PCC 7102</name>
    <dbReference type="NCBI Taxonomy" id="232991"/>
    <lineage>
        <taxon>Bacteria</taxon>
        <taxon>Bacillati</taxon>
        <taxon>Cyanobacteriota</taxon>
        <taxon>Cyanophyceae</taxon>
        <taxon>Nostocales</taxon>
        <taxon>Calotrichaceae</taxon>
        <taxon>Dulcicalothrix</taxon>
    </lineage>
</organism>
<dbReference type="InterPro" id="IPR004294">
    <property type="entry name" value="Carotenoid_Oase"/>
</dbReference>
<evidence type="ECO:0000313" key="5">
    <source>
        <dbReference type="EMBL" id="RUS94382.1"/>
    </source>
</evidence>
<dbReference type="RefSeq" id="WP_127087294.1">
    <property type="nucleotide sequence ID" value="NZ_RSCL01000049.1"/>
</dbReference>
<proteinExistence type="inferred from homology"/>
<comment type="caution">
    <text evidence="5">The sequence shown here is derived from an EMBL/GenBank/DDBJ whole genome shotgun (WGS) entry which is preliminary data.</text>
</comment>
<comment type="cofactor">
    <cofactor evidence="4">
        <name>Fe(2+)</name>
        <dbReference type="ChEBI" id="CHEBI:29033"/>
    </cofactor>
    <text evidence="4">Binds 1 Fe(2+) ion per subunit.</text>
</comment>
<dbReference type="GO" id="GO:0010436">
    <property type="term" value="F:carotenoid dioxygenase activity"/>
    <property type="evidence" value="ECO:0007669"/>
    <property type="project" value="TreeGrafter"/>
</dbReference>
<feature type="binding site" evidence="4">
    <location>
        <position position="301"/>
    </location>
    <ligand>
        <name>Fe cation</name>
        <dbReference type="ChEBI" id="CHEBI:24875"/>
        <note>catalytic</note>
    </ligand>
</feature>
<evidence type="ECO:0000256" key="4">
    <source>
        <dbReference type="PIRSR" id="PIRSR604294-1"/>
    </source>
</evidence>
<keyword evidence="3 4" id="KW-0408">Iron</keyword>
<dbReference type="PANTHER" id="PTHR10543:SF139">
    <property type="entry name" value="DIOXYGENASE"/>
    <property type="match status" value="1"/>
</dbReference>
<name>A0A433UKQ2_9CYAN</name>
<feature type="binding site" evidence="4">
    <location>
        <position position="185"/>
    </location>
    <ligand>
        <name>Fe cation</name>
        <dbReference type="ChEBI" id="CHEBI:24875"/>
        <note>catalytic</note>
    </ligand>
</feature>
<reference evidence="5" key="2">
    <citation type="journal article" date="2019" name="Genome Biol. Evol.">
        <title>Day and night: Metabolic profiles and evolutionary relationships of six axenic non-marine cyanobacteria.</title>
        <authorList>
            <person name="Will S.E."/>
            <person name="Henke P."/>
            <person name="Boedeker C."/>
            <person name="Huang S."/>
            <person name="Brinkmann H."/>
            <person name="Rohde M."/>
            <person name="Jarek M."/>
            <person name="Friedl T."/>
            <person name="Seufert S."/>
            <person name="Schumacher M."/>
            <person name="Overmann J."/>
            <person name="Neumann-Schaal M."/>
            <person name="Petersen J."/>
        </authorList>
    </citation>
    <scope>NUCLEOTIDE SEQUENCE [LARGE SCALE GENOMIC DNA]</scope>
    <source>
        <strain evidence="5">PCC 7102</strain>
    </source>
</reference>
<evidence type="ECO:0000256" key="3">
    <source>
        <dbReference type="ARBA" id="ARBA00023004"/>
    </source>
</evidence>
<reference evidence="5" key="1">
    <citation type="submission" date="2018-12" db="EMBL/GenBank/DDBJ databases">
        <authorList>
            <person name="Will S."/>
            <person name="Neumann-Schaal M."/>
            <person name="Henke P."/>
        </authorList>
    </citation>
    <scope>NUCLEOTIDE SEQUENCE</scope>
    <source>
        <strain evidence="5">PCC 7102</strain>
    </source>
</reference>
<evidence type="ECO:0000256" key="1">
    <source>
        <dbReference type="ARBA" id="ARBA00006787"/>
    </source>
</evidence>
<gene>
    <name evidence="5" type="ORF">DSM106972_093670</name>
</gene>
<keyword evidence="2 4" id="KW-0479">Metal-binding</keyword>
<dbReference type="Pfam" id="PF03055">
    <property type="entry name" value="RPE65"/>
    <property type="match status" value="1"/>
</dbReference>
<dbReference type="Proteomes" id="UP000271624">
    <property type="component" value="Unassembled WGS sequence"/>
</dbReference>
<evidence type="ECO:0000313" key="6">
    <source>
        <dbReference type="Proteomes" id="UP000271624"/>
    </source>
</evidence>
<dbReference type="GO" id="GO:0016121">
    <property type="term" value="P:carotene catabolic process"/>
    <property type="evidence" value="ECO:0007669"/>
    <property type="project" value="TreeGrafter"/>
</dbReference>
<feature type="binding site" evidence="4">
    <location>
        <position position="234"/>
    </location>
    <ligand>
        <name>Fe cation</name>
        <dbReference type="ChEBI" id="CHEBI:24875"/>
        <note>catalytic</note>
    </ligand>
</feature>
<comment type="similarity">
    <text evidence="1">Belongs to the carotenoid oxygenase family.</text>
</comment>
<accession>A0A433UKQ2</accession>
<dbReference type="PANTHER" id="PTHR10543">
    <property type="entry name" value="BETA-CAROTENE DIOXYGENASE"/>
    <property type="match status" value="1"/>
</dbReference>